<sequence length="1123" mass="123710">MEFHVAENGFVGPEVDVGAALVGLADDFDGRDGKTVAHFQFAVHGHATGKFHEVHFAVAADGEFQGFRQRVHARDAHAVQAARDFVRVLVELAAGVQFRHDDFGRRAFWVVLVIHLQAGRYAAAVVGDRDRVVRVDGDVDLGAVAGQRFVDRVVQHFEDQVVQAGAVRGVADVHAGTFAHRFQTFEDLDGGGAVFFGFDRYWCWDLFWNSGHGLLSLCVTCCWGCDVVLAGAGIRENWIPACAGMTLVMARLGVVGDRDQRRRVRITEGDVDLVALQVVQDVEQVGDVETDIDAVAAVVDFQLFHGLFLVGIGGADFHHAGADDAAHAFEFIAGHDGRALQRAQQFIAADREFVGVTLGDHARVIRELAFHQFRDQLDVGKGQLDLVAGDVELDGFVVLFQQALQFDDGLARDDDFLARKGLLGGHLAESQTVTVGGDRNHVVAIEDQQQAVQVVTDILLGHREVHHVKQVLQGFLRQRDIGAVSLGLLHGREFFGGQGLQRKAGFTALYRQALVQQRHRHIAGLGQRAQDVEQLAGGHGGAGHFGAGTDFSVGGDLHFRVGGQEGNAFAVLADEDIGQNRHSVPTLDNTTHDLQWPEKRVSGGFDQLHRLSSVLKLSCKDAFSNNIGTFQGLLEHVQFVVAFRVLGPVQRNLAHRVQHGGVVAAAEQFADFGQAFLRQFLGQVHRDLARPGDIGRAALGIHVRDLDVEEIGHGLLDVFHRNLPVLHRQQVLQRFLHHVDRNIFAVETRIRQNFTQRAFQLAHVRAQVLGDKKRHVVREGHAFLLGFLEQNRHPHFQLGRLDRHGQAGIEARNQAVVHARDFFRVRVRRDDDLLLGCNQRFERVEELFLRAAFAAEELNIIDQEHVQRVVVMLEVVEALALVGRHHVAHILFRVDVADLGAGLVGHHLVADGMDQVGFTQAHAAVEEQRVVRHARVVGDLDGCRARQLVGFTGDETVERQIRVDAALLASRRGAGRQFRHRRHRVGHGHAGAAAGHAAVVVGHGRHRGGRFFRRGQARVEDELHLGGLFPVLASKRRDAAGELGFHPVQLEAVGSGHAQFPRLVIDGDERLDPGAELLRRQLQLQLGGAGLPEIFHESTVVSYCMRQWRQCCIACVIAAKFCG</sequence>
<dbReference type="AlphaFoldDB" id="A0A699GSN0"/>
<name>A0A699GSN0_TANCI</name>
<proteinExistence type="predicted"/>
<evidence type="ECO:0000313" key="1">
    <source>
        <dbReference type="EMBL" id="GEW26933.1"/>
    </source>
</evidence>
<protein>
    <submittedName>
        <fullName evidence="1">Uncharacterized protein</fullName>
    </submittedName>
</protein>
<gene>
    <name evidence="1" type="ORF">Tci_198909</name>
</gene>
<organism evidence="1">
    <name type="scientific">Tanacetum cinerariifolium</name>
    <name type="common">Dalmatian daisy</name>
    <name type="synonym">Chrysanthemum cinerariifolium</name>
    <dbReference type="NCBI Taxonomy" id="118510"/>
    <lineage>
        <taxon>Eukaryota</taxon>
        <taxon>Viridiplantae</taxon>
        <taxon>Streptophyta</taxon>
        <taxon>Embryophyta</taxon>
        <taxon>Tracheophyta</taxon>
        <taxon>Spermatophyta</taxon>
        <taxon>Magnoliopsida</taxon>
        <taxon>eudicotyledons</taxon>
        <taxon>Gunneridae</taxon>
        <taxon>Pentapetalae</taxon>
        <taxon>asterids</taxon>
        <taxon>campanulids</taxon>
        <taxon>Asterales</taxon>
        <taxon>Asteraceae</taxon>
        <taxon>Asteroideae</taxon>
        <taxon>Anthemideae</taxon>
        <taxon>Anthemidinae</taxon>
        <taxon>Tanacetum</taxon>
    </lineage>
</organism>
<dbReference type="EMBL" id="BKCJ010051562">
    <property type="protein sequence ID" value="GEW26933.1"/>
    <property type="molecule type" value="Genomic_DNA"/>
</dbReference>
<reference evidence="1" key="1">
    <citation type="journal article" date="2019" name="Sci. Rep.">
        <title>Draft genome of Tanacetum cinerariifolium, the natural source of mosquito coil.</title>
        <authorList>
            <person name="Yamashiro T."/>
            <person name="Shiraishi A."/>
            <person name="Satake H."/>
            <person name="Nakayama K."/>
        </authorList>
    </citation>
    <scope>NUCLEOTIDE SEQUENCE</scope>
</reference>
<comment type="caution">
    <text evidence="1">The sequence shown here is derived from an EMBL/GenBank/DDBJ whole genome shotgun (WGS) entry which is preliminary data.</text>
</comment>
<accession>A0A699GSN0</accession>